<gene>
    <name evidence="3" type="ORF">Ccrd_006380</name>
</gene>
<name>A0A103XIY9_CYNCS</name>
<dbReference type="Pfam" id="PF04752">
    <property type="entry name" value="ChaC"/>
    <property type="match status" value="1"/>
</dbReference>
<evidence type="ECO:0000256" key="1">
    <source>
        <dbReference type="ARBA" id="ARBA00023239"/>
    </source>
</evidence>
<dbReference type="PANTHER" id="PTHR12192">
    <property type="entry name" value="CATION TRANSPORT PROTEIN CHAC-RELATED"/>
    <property type="match status" value="1"/>
</dbReference>
<organism evidence="3 4">
    <name type="scientific">Cynara cardunculus var. scolymus</name>
    <name type="common">Globe artichoke</name>
    <name type="synonym">Cynara scolymus</name>
    <dbReference type="NCBI Taxonomy" id="59895"/>
    <lineage>
        <taxon>Eukaryota</taxon>
        <taxon>Viridiplantae</taxon>
        <taxon>Streptophyta</taxon>
        <taxon>Embryophyta</taxon>
        <taxon>Tracheophyta</taxon>
        <taxon>Spermatophyta</taxon>
        <taxon>Magnoliopsida</taxon>
        <taxon>eudicotyledons</taxon>
        <taxon>Gunneridae</taxon>
        <taxon>Pentapetalae</taxon>
        <taxon>asterids</taxon>
        <taxon>campanulids</taxon>
        <taxon>Asterales</taxon>
        <taxon>Asteraceae</taxon>
        <taxon>Carduoideae</taxon>
        <taxon>Cardueae</taxon>
        <taxon>Carduinae</taxon>
        <taxon>Cynara</taxon>
    </lineage>
</organism>
<dbReference type="OMA" id="HEDNYVI"/>
<dbReference type="AlphaFoldDB" id="A0A103XIY9"/>
<comment type="caution">
    <text evidence="3">The sequence shown here is derived from an EMBL/GenBank/DDBJ whole genome shotgun (WGS) entry which is preliminary data.</text>
</comment>
<dbReference type="PANTHER" id="PTHR12192:SF19">
    <property type="entry name" value="GAMMA-GLUTAMYLCYCLOTRANSFERASE 2-2"/>
    <property type="match status" value="1"/>
</dbReference>
<evidence type="ECO:0000256" key="2">
    <source>
        <dbReference type="SAM" id="SignalP"/>
    </source>
</evidence>
<dbReference type="EMBL" id="LEKV01004921">
    <property type="protein sequence ID" value="KVH91603.1"/>
    <property type="molecule type" value="Genomic_DNA"/>
</dbReference>
<dbReference type="Proteomes" id="UP000243975">
    <property type="component" value="Unassembled WGS sequence"/>
</dbReference>
<reference evidence="3 4" key="1">
    <citation type="journal article" date="2016" name="Sci. Rep.">
        <title>The genome sequence of the outbreeding globe artichoke constructed de novo incorporating a phase-aware low-pass sequencing strategy of F1 progeny.</title>
        <authorList>
            <person name="Scaglione D."/>
            <person name="Reyes-Chin-Wo S."/>
            <person name="Acquadro A."/>
            <person name="Froenicke L."/>
            <person name="Portis E."/>
            <person name="Beitel C."/>
            <person name="Tirone M."/>
            <person name="Mauro R."/>
            <person name="Lo Monaco A."/>
            <person name="Mauromicale G."/>
            <person name="Faccioli P."/>
            <person name="Cattivelli L."/>
            <person name="Rieseberg L."/>
            <person name="Michelmore R."/>
            <person name="Lanteri S."/>
        </authorList>
    </citation>
    <scope>NUCLEOTIDE SEQUENCE [LARGE SCALE GENOMIC DNA]</scope>
    <source>
        <strain evidence="3">2C</strain>
    </source>
</reference>
<dbReference type="GO" id="GO:0061928">
    <property type="term" value="F:glutathione specific gamma-glutamylcyclotransferase activity"/>
    <property type="evidence" value="ECO:0007669"/>
    <property type="project" value="InterPro"/>
</dbReference>
<feature type="chain" id="PRO_5007118825" evidence="2">
    <location>
        <begin position="18"/>
        <end position="173"/>
    </location>
</feature>
<sequence>MVFWVFGYGSLWGAVYCVKGGEEKERLAMAYLEKRECEYDQKTTVDFFKEGETNDPTLSGVIVFTSTPDKESNKYYLGPAPLEDMARQIATAFGPCGNNRDYVFLLEKAMFDIGHEDDMVIELANEVRKVLGITGLGIPKESSSRLKGPSHKPKSPISPRKLLHLPGAIAMDT</sequence>
<dbReference type="STRING" id="59895.A0A103XIY9"/>
<evidence type="ECO:0000313" key="3">
    <source>
        <dbReference type="EMBL" id="KVH91603.1"/>
    </source>
</evidence>
<keyword evidence="4" id="KW-1185">Reference proteome</keyword>
<dbReference type="InterPro" id="IPR006840">
    <property type="entry name" value="ChaC"/>
</dbReference>
<dbReference type="GO" id="GO:0005737">
    <property type="term" value="C:cytoplasm"/>
    <property type="evidence" value="ECO:0007669"/>
    <property type="project" value="TreeGrafter"/>
</dbReference>
<keyword evidence="1" id="KW-0456">Lyase</keyword>
<evidence type="ECO:0000313" key="4">
    <source>
        <dbReference type="Proteomes" id="UP000243975"/>
    </source>
</evidence>
<dbReference type="Gramene" id="KVH91603">
    <property type="protein sequence ID" value="KVH91603"/>
    <property type="gene ID" value="Ccrd_006380"/>
</dbReference>
<dbReference type="GO" id="GO:0006751">
    <property type="term" value="P:glutathione catabolic process"/>
    <property type="evidence" value="ECO:0007669"/>
    <property type="project" value="InterPro"/>
</dbReference>
<proteinExistence type="predicted"/>
<accession>A0A103XIY9</accession>
<feature type="signal peptide" evidence="2">
    <location>
        <begin position="1"/>
        <end position="17"/>
    </location>
</feature>
<keyword evidence="2" id="KW-0732">Signal</keyword>
<protein>
    <submittedName>
        <fullName evidence="3">ChaC-like protein</fullName>
    </submittedName>
</protein>